<sequence>MQVSKPNVKKLPEAESGGHGDDMTNCTGTLVPFPSTLCGPLQGPAGSPEDLTFSPFLFSFSTSEDPRPPCGGRRWHRDWGPGRGGSGGCSGVFPAPHKKWKTSVPNGPSCSICPHTKRGLSYVYEGSCPTSLRARAGAWRGRWVYSPHLLCDPRPLMCEVGSQGPATNILLGLHLGGSITLAQGSSVFLRPFLPSPLLGPLGQCPAWPQRPPHPSIKTRGLALQSQGRGTVNPHTAQTPPLMMDQDRVSLALARDLATLRDRTTIALSSAHPTSCHLRGVLAPPPGHRAAVPIYQVSVGDDPCPQSRVYPRDAPPHTFLILPGNSSQNGIRGW</sequence>
<gene>
    <name evidence="2" type="ORF">MONAX_5E034089</name>
</gene>
<name>A0A5E4D8Z6_MARMO</name>
<evidence type="ECO:0000313" key="3">
    <source>
        <dbReference type="Proteomes" id="UP000335636"/>
    </source>
</evidence>
<reference evidence="2" key="1">
    <citation type="submission" date="2019-04" db="EMBL/GenBank/DDBJ databases">
        <authorList>
            <person name="Alioto T."/>
            <person name="Alioto T."/>
        </authorList>
    </citation>
    <scope>NUCLEOTIDE SEQUENCE [LARGE SCALE GENOMIC DNA]</scope>
</reference>
<feature type="compositionally biased region" description="Basic and acidic residues" evidence="1">
    <location>
        <begin position="10"/>
        <end position="22"/>
    </location>
</feature>
<evidence type="ECO:0000313" key="2">
    <source>
        <dbReference type="EMBL" id="VTJ90727.1"/>
    </source>
</evidence>
<protein>
    <submittedName>
        <fullName evidence="2">Uncharacterized protein</fullName>
    </submittedName>
</protein>
<keyword evidence="3" id="KW-1185">Reference proteome</keyword>
<organism evidence="2 3">
    <name type="scientific">Marmota monax</name>
    <name type="common">Woodchuck</name>
    <dbReference type="NCBI Taxonomy" id="9995"/>
    <lineage>
        <taxon>Eukaryota</taxon>
        <taxon>Metazoa</taxon>
        <taxon>Chordata</taxon>
        <taxon>Craniata</taxon>
        <taxon>Vertebrata</taxon>
        <taxon>Euteleostomi</taxon>
        <taxon>Mammalia</taxon>
        <taxon>Eutheria</taxon>
        <taxon>Euarchontoglires</taxon>
        <taxon>Glires</taxon>
        <taxon>Rodentia</taxon>
        <taxon>Sciuromorpha</taxon>
        <taxon>Sciuridae</taxon>
        <taxon>Xerinae</taxon>
        <taxon>Marmotini</taxon>
        <taxon>Marmota</taxon>
    </lineage>
</organism>
<comment type="caution">
    <text evidence="2">The sequence shown here is derived from an EMBL/GenBank/DDBJ whole genome shotgun (WGS) entry which is preliminary data.</text>
</comment>
<feature type="region of interest" description="Disordered" evidence="1">
    <location>
        <begin position="1"/>
        <end position="26"/>
    </location>
</feature>
<accession>A0A5E4D8Z6</accession>
<evidence type="ECO:0000256" key="1">
    <source>
        <dbReference type="SAM" id="MobiDB-lite"/>
    </source>
</evidence>
<proteinExistence type="predicted"/>
<dbReference type="AlphaFoldDB" id="A0A5E4D8Z6"/>
<dbReference type="EMBL" id="CABDUW010004955">
    <property type="protein sequence ID" value="VTJ90727.1"/>
    <property type="molecule type" value="Genomic_DNA"/>
</dbReference>
<dbReference type="Proteomes" id="UP000335636">
    <property type="component" value="Unassembled WGS sequence"/>
</dbReference>